<evidence type="ECO:0000313" key="2">
    <source>
        <dbReference type="EMBL" id="KAJ3993034.1"/>
    </source>
</evidence>
<reference evidence="2" key="1">
    <citation type="submission" date="2022-08" db="EMBL/GenBank/DDBJ databases">
        <authorList>
            <consortium name="DOE Joint Genome Institute"/>
            <person name="Min B."/>
            <person name="Riley R."/>
            <person name="Sierra-Patev S."/>
            <person name="Naranjo-Ortiz M."/>
            <person name="Looney B."/>
            <person name="Konkel Z."/>
            <person name="Slot J.C."/>
            <person name="Sakamoto Y."/>
            <person name="Steenwyk J.L."/>
            <person name="Rokas A."/>
            <person name="Carro J."/>
            <person name="Camarero S."/>
            <person name="Ferreira P."/>
            <person name="Molpeceres G."/>
            <person name="Ruiz-Duenas F.J."/>
            <person name="Serrano A."/>
            <person name="Henrissat B."/>
            <person name="Drula E."/>
            <person name="Hughes K.W."/>
            <person name="Mata J.L."/>
            <person name="Ishikawa N.K."/>
            <person name="Vargas-Isla R."/>
            <person name="Ushijima S."/>
            <person name="Smith C.A."/>
            <person name="Ahrendt S."/>
            <person name="Andreopoulos W."/>
            <person name="He G."/>
            <person name="Labutti K."/>
            <person name="Lipzen A."/>
            <person name="Ng V."/>
            <person name="Sandor L."/>
            <person name="Barry K."/>
            <person name="Martinez A.T."/>
            <person name="Xiao Y."/>
            <person name="Gibbons J.G."/>
            <person name="Terashima K."/>
            <person name="Hibbett D.S."/>
            <person name="Grigoriev I.V."/>
        </authorList>
    </citation>
    <scope>NUCLEOTIDE SEQUENCE</scope>
    <source>
        <strain evidence="2">TFB10827</strain>
    </source>
</reference>
<proteinExistence type="predicted"/>
<protein>
    <submittedName>
        <fullName evidence="2">Uncharacterized protein</fullName>
    </submittedName>
</protein>
<accession>A0ABQ8Q3L6</accession>
<evidence type="ECO:0000313" key="3">
    <source>
        <dbReference type="Proteomes" id="UP001163828"/>
    </source>
</evidence>
<name>A0ABQ8Q3L6_9AGAR</name>
<dbReference type="Proteomes" id="UP001163828">
    <property type="component" value="Unassembled WGS sequence"/>
</dbReference>
<keyword evidence="3" id="KW-1185">Reference proteome</keyword>
<feature type="region of interest" description="Disordered" evidence="1">
    <location>
        <begin position="80"/>
        <end position="114"/>
    </location>
</feature>
<organism evidence="2 3">
    <name type="scientific">Lentinula boryana</name>
    <dbReference type="NCBI Taxonomy" id="40481"/>
    <lineage>
        <taxon>Eukaryota</taxon>
        <taxon>Fungi</taxon>
        <taxon>Dikarya</taxon>
        <taxon>Basidiomycota</taxon>
        <taxon>Agaricomycotina</taxon>
        <taxon>Agaricomycetes</taxon>
        <taxon>Agaricomycetidae</taxon>
        <taxon>Agaricales</taxon>
        <taxon>Marasmiineae</taxon>
        <taxon>Omphalotaceae</taxon>
        <taxon>Lentinula</taxon>
    </lineage>
</organism>
<evidence type="ECO:0000256" key="1">
    <source>
        <dbReference type="SAM" id="MobiDB-lite"/>
    </source>
</evidence>
<dbReference type="EMBL" id="MU790798">
    <property type="protein sequence ID" value="KAJ3993034.1"/>
    <property type="molecule type" value="Genomic_DNA"/>
</dbReference>
<gene>
    <name evidence="2" type="ORF">F5050DRAFT_1784782</name>
</gene>
<comment type="caution">
    <text evidence="2">The sequence shown here is derived from an EMBL/GenBank/DDBJ whole genome shotgun (WGS) entry which is preliminary data.</text>
</comment>
<sequence length="262" mass="29618">MRYEPLKFEFQNVETNIRNQTHTEVWSPGESCEQWLDHVHIDTRAESDIQFSRVVPAVWPPVKMWPILGYTASLHSSSFDPFAEDEELPGPPRDDSENETDTYSNAPCTPATVPQLGDRAADFVKEQNSADRASPDSVGVAMEITEKRTTFDAGKERNVHLLREATGIIRLKALAPKPLNPIDSKENSEDTPVKVMAVNDVDRFLSRRATMKWSWEFSRSLAAQLSSEAKLEQLVDIKFNRGGKERGDQYELLRMLNIGNGL</sequence>